<dbReference type="EMBL" id="JAMTCO010000002">
    <property type="protein sequence ID" value="MCP2268526.1"/>
    <property type="molecule type" value="Genomic_DNA"/>
</dbReference>
<gene>
    <name evidence="1" type="ORF">LV75_001012</name>
</gene>
<evidence type="ECO:0000313" key="1">
    <source>
        <dbReference type="EMBL" id="MCP2268526.1"/>
    </source>
</evidence>
<protein>
    <submittedName>
        <fullName evidence="1">Uncharacterized protein</fullName>
    </submittedName>
</protein>
<reference evidence="1 2" key="1">
    <citation type="submission" date="2022-06" db="EMBL/GenBank/DDBJ databases">
        <title>Genomic Encyclopedia of Archaeal and Bacterial Type Strains, Phase II (KMG-II): from individual species to whole genera.</title>
        <authorList>
            <person name="Goeker M."/>
        </authorList>
    </citation>
    <scope>NUCLEOTIDE SEQUENCE [LARGE SCALE GENOMIC DNA]</scope>
    <source>
        <strain evidence="1 2">DSM 44255</strain>
    </source>
</reference>
<proteinExistence type="predicted"/>
<comment type="caution">
    <text evidence="1">The sequence shown here is derived from an EMBL/GenBank/DDBJ whole genome shotgun (WGS) entry which is preliminary data.</text>
</comment>
<organism evidence="1 2">
    <name type="scientific">Actinokineospora diospyrosa</name>
    <dbReference type="NCBI Taxonomy" id="103728"/>
    <lineage>
        <taxon>Bacteria</taxon>
        <taxon>Bacillati</taxon>
        <taxon>Actinomycetota</taxon>
        <taxon>Actinomycetes</taxon>
        <taxon>Pseudonocardiales</taxon>
        <taxon>Pseudonocardiaceae</taxon>
        <taxon>Actinokineospora</taxon>
    </lineage>
</organism>
<name>A0ABT1I7C8_9PSEU</name>
<accession>A0ABT1I7C8</accession>
<keyword evidence="2" id="KW-1185">Reference proteome</keyword>
<dbReference type="Proteomes" id="UP001205185">
    <property type="component" value="Unassembled WGS sequence"/>
</dbReference>
<dbReference type="RefSeq" id="WP_253885406.1">
    <property type="nucleotide sequence ID" value="NZ_BAAAVB010000006.1"/>
</dbReference>
<evidence type="ECO:0000313" key="2">
    <source>
        <dbReference type="Proteomes" id="UP001205185"/>
    </source>
</evidence>
<sequence>MPPDPPDDERTCPHHCEPDGMIRWQQPRPDGQGGTELAVMELPCPAGHAESWRYPAAERDRVVNAGESIRLPGVTDAVNQLPAGLAELITDIYRRAGNND</sequence>